<evidence type="ECO:0000256" key="1">
    <source>
        <dbReference type="SAM" id="MobiDB-lite"/>
    </source>
</evidence>
<accession>A0A7W6MHW7</accession>
<dbReference type="RefSeq" id="WP_184457407.1">
    <property type="nucleotide sequence ID" value="NZ_JACIFV010000010.1"/>
</dbReference>
<evidence type="ECO:0000313" key="3">
    <source>
        <dbReference type="Proteomes" id="UP000524492"/>
    </source>
</evidence>
<gene>
    <name evidence="2" type="ORF">GGD53_003160</name>
</gene>
<sequence>MRVDVDGGRSLRKATQEREWSSIATEGGYNHHDSPSRIVREPGGLEIPATILRKISPVPVTTSGKHVPAAQSYTGPAEPPQQSHRARAMCNAVWSCRSEAEYRISNGTPGSAGWRIPCAAIGAILTGNQVMTGGIAVGLEPF</sequence>
<dbReference type="Proteomes" id="UP000524492">
    <property type="component" value="Unassembled WGS sequence"/>
</dbReference>
<comment type="caution">
    <text evidence="2">The sequence shown here is derived from an EMBL/GenBank/DDBJ whole genome shotgun (WGS) entry which is preliminary data.</text>
</comment>
<evidence type="ECO:0000313" key="2">
    <source>
        <dbReference type="EMBL" id="MBB4192996.1"/>
    </source>
</evidence>
<dbReference type="AlphaFoldDB" id="A0A7W6MHW7"/>
<feature type="region of interest" description="Disordered" evidence="1">
    <location>
        <begin position="61"/>
        <end position="84"/>
    </location>
</feature>
<reference evidence="2 3" key="1">
    <citation type="submission" date="2020-08" db="EMBL/GenBank/DDBJ databases">
        <title>Genomic Encyclopedia of Type Strains, Phase IV (KMG-V): Genome sequencing to study the core and pangenomes of soil and plant-associated prokaryotes.</title>
        <authorList>
            <person name="Whitman W."/>
        </authorList>
    </citation>
    <scope>NUCLEOTIDE SEQUENCE [LARGE SCALE GENOMIC DNA]</scope>
    <source>
        <strain evidence="2 3">SEMIA 4074</strain>
    </source>
</reference>
<feature type="region of interest" description="Disordered" evidence="1">
    <location>
        <begin position="1"/>
        <end position="37"/>
    </location>
</feature>
<protein>
    <submittedName>
        <fullName evidence="2">Uncharacterized protein</fullName>
    </submittedName>
</protein>
<proteinExistence type="predicted"/>
<organism evidence="2 3">
    <name type="scientific">Rhizobium aethiopicum</name>
    <dbReference type="NCBI Taxonomy" id="1138170"/>
    <lineage>
        <taxon>Bacteria</taxon>
        <taxon>Pseudomonadati</taxon>
        <taxon>Pseudomonadota</taxon>
        <taxon>Alphaproteobacteria</taxon>
        <taxon>Hyphomicrobiales</taxon>
        <taxon>Rhizobiaceae</taxon>
        <taxon>Rhizobium/Agrobacterium group</taxon>
        <taxon>Rhizobium</taxon>
    </lineage>
</organism>
<dbReference type="EMBL" id="JACIFV010000010">
    <property type="protein sequence ID" value="MBB4192996.1"/>
    <property type="molecule type" value="Genomic_DNA"/>
</dbReference>
<keyword evidence="3" id="KW-1185">Reference proteome</keyword>
<name>A0A7W6MHW7_9HYPH</name>
<feature type="compositionally biased region" description="Basic and acidic residues" evidence="1">
    <location>
        <begin position="1"/>
        <end position="20"/>
    </location>
</feature>